<dbReference type="PROSITE" id="PS00198">
    <property type="entry name" value="4FE4S_FER_1"/>
    <property type="match status" value="2"/>
</dbReference>
<keyword evidence="2" id="KW-0479">Metal-binding</keyword>
<dbReference type="eggNOG" id="arCOG00333">
    <property type="taxonomic scope" value="Archaea"/>
</dbReference>
<dbReference type="InterPro" id="IPR017896">
    <property type="entry name" value="4Fe4S_Fe-S-bd"/>
</dbReference>
<feature type="domain" description="4Fe-4S ferredoxin-type" evidence="6">
    <location>
        <begin position="39"/>
        <end position="65"/>
    </location>
</feature>
<keyword evidence="5" id="KW-0411">Iron-sulfur</keyword>
<evidence type="ECO:0000313" key="8">
    <source>
        <dbReference type="Proteomes" id="UP000003980"/>
    </source>
</evidence>
<dbReference type="InterPro" id="IPR009051">
    <property type="entry name" value="Helical_ferredxn"/>
</dbReference>
<organism evidence="7 8">
    <name type="scientific">Metallosphaera yellowstonensis MK1</name>
    <dbReference type="NCBI Taxonomy" id="671065"/>
    <lineage>
        <taxon>Archaea</taxon>
        <taxon>Thermoproteota</taxon>
        <taxon>Thermoprotei</taxon>
        <taxon>Sulfolobales</taxon>
        <taxon>Sulfolobaceae</taxon>
        <taxon>Metallosphaera</taxon>
    </lineage>
</organism>
<evidence type="ECO:0000256" key="3">
    <source>
        <dbReference type="ARBA" id="ARBA00022737"/>
    </source>
</evidence>
<dbReference type="Pfam" id="PF02754">
    <property type="entry name" value="CCG"/>
    <property type="match status" value="2"/>
</dbReference>
<feature type="domain" description="4Fe-4S ferredoxin-type" evidence="6">
    <location>
        <begin position="1"/>
        <end position="29"/>
    </location>
</feature>
<dbReference type="GO" id="GO:0016491">
    <property type="term" value="F:oxidoreductase activity"/>
    <property type="evidence" value="ECO:0007669"/>
    <property type="project" value="UniProtKB-ARBA"/>
</dbReference>
<protein>
    <submittedName>
        <fullName evidence="7">Fe-S oxidoreductase</fullName>
    </submittedName>
</protein>
<dbReference type="Pfam" id="PF12838">
    <property type="entry name" value="Fer4_7"/>
    <property type="match status" value="1"/>
</dbReference>
<dbReference type="Gene3D" id="1.10.1060.10">
    <property type="entry name" value="Alpha-helical ferredoxin"/>
    <property type="match status" value="1"/>
</dbReference>
<evidence type="ECO:0000313" key="7">
    <source>
        <dbReference type="EMBL" id="EHP70871.1"/>
    </source>
</evidence>
<keyword evidence="4" id="KW-0408">Iron</keyword>
<reference evidence="7 8" key="1">
    <citation type="submission" date="2012-01" db="EMBL/GenBank/DDBJ databases">
        <title>Improved High-Quality Draft sequence of Metallosphaera yellowstonensis MK1.</title>
        <authorList>
            <consortium name="US DOE Joint Genome Institute"/>
            <person name="Lucas S."/>
            <person name="Han J."/>
            <person name="Cheng J.-F."/>
            <person name="Goodwin L."/>
            <person name="Pitluck S."/>
            <person name="Peters L."/>
            <person name="Teshima H."/>
            <person name="Detter J.C."/>
            <person name="Han C."/>
            <person name="Tapia R."/>
            <person name="Land M."/>
            <person name="Hauser L."/>
            <person name="Kyrpides N."/>
            <person name="Kozubal M."/>
            <person name="Macur R.E."/>
            <person name="Jay Z."/>
            <person name="Inskeep W."/>
            <person name="Woyke T."/>
        </authorList>
    </citation>
    <scope>NUCLEOTIDE SEQUENCE [LARGE SCALE GENOMIC DNA]</scope>
    <source>
        <strain evidence="7 8">MK1</strain>
    </source>
</reference>
<dbReference type="PANTHER" id="PTHR32479">
    <property type="entry name" value="GLYCOLATE OXIDASE IRON-SULFUR SUBUNIT"/>
    <property type="match status" value="1"/>
</dbReference>
<sequence length="340" mass="37551">MGVGLEDSCVHCGFCLEACPTYVVTRSEVHSPRGRITAVKLDVDSQGFDTCMFCRRCELACPSGVEYARIITKVRRATPEKILMNSLLERPRLAWRVLKAGKSLNSGLIQRVRLSLRDPQEPLEYREESPEVILFPGCLTSLAYRRTVENALKFLKAKGLRVSVLNGCCGLAHRSEGQVERAQELVRRLTNVKGGTLVSLSSNCTAHMRESGVQVLDFSEYVLGLLGQERVELSLTVHDPCHANMIGLGKATREVLRKLGVNLVEMEEPSFECGAGGGYFLFHPQIAENVMELKAEKIRRSGTNLVVSTNPSCSLVLSFKGFQVVHLADLLAQTVTKSLE</sequence>
<dbReference type="AlphaFoldDB" id="H2C3Q0"/>
<evidence type="ECO:0000259" key="6">
    <source>
        <dbReference type="PROSITE" id="PS51379"/>
    </source>
</evidence>
<keyword evidence="8" id="KW-1185">Reference proteome</keyword>
<name>H2C3Q0_9CREN</name>
<dbReference type="InterPro" id="IPR017900">
    <property type="entry name" value="4Fe4S_Fe_S_CS"/>
</dbReference>
<evidence type="ECO:0000256" key="2">
    <source>
        <dbReference type="ARBA" id="ARBA00022723"/>
    </source>
</evidence>
<keyword evidence="3" id="KW-0677">Repeat</keyword>
<dbReference type="GO" id="GO:0046872">
    <property type="term" value="F:metal ion binding"/>
    <property type="evidence" value="ECO:0007669"/>
    <property type="project" value="UniProtKB-KW"/>
</dbReference>
<dbReference type="EMBL" id="JH597761">
    <property type="protein sequence ID" value="EHP70871.1"/>
    <property type="molecule type" value="Genomic_DNA"/>
</dbReference>
<dbReference type="Proteomes" id="UP000003980">
    <property type="component" value="Unassembled WGS sequence"/>
</dbReference>
<dbReference type="HOGENOM" id="CLU_023081_0_1_2"/>
<accession>H2C3Q0</accession>
<dbReference type="PANTHER" id="PTHR32479:SF19">
    <property type="entry name" value="ANAEROBIC GLYCEROL-3-PHOSPHATE DEHYDROGENASE SUBUNIT C"/>
    <property type="match status" value="1"/>
</dbReference>
<dbReference type="PROSITE" id="PS51379">
    <property type="entry name" value="4FE4S_FER_2"/>
    <property type="match status" value="2"/>
</dbReference>
<evidence type="ECO:0000256" key="5">
    <source>
        <dbReference type="ARBA" id="ARBA00023014"/>
    </source>
</evidence>
<dbReference type="RefSeq" id="WP_009071780.1">
    <property type="nucleotide sequence ID" value="NZ_JH597761.1"/>
</dbReference>
<dbReference type="GO" id="GO:0051539">
    <property type="term" value="F:4 iron, 4 sulfur cluster binding"/>
    <property type="evidence" value="ECO:0007669"/>
    <property type="project" value="UniProtKB-KW"/>
</dbReference>
<evidence type="ECO:0000256" key="1">
    <source>
        <dbReference type="ARBA" id="ARBA00022485"/>
    </source>
</evidence>
<keyword evidence="1" id="KW-0004">4Fe-4S</keyword>
<dbReference type="InterPro" id="IPR004017">
    <property type="entry name" value="Cys_rich_dom"/>
</dbReference>
<proteinExistence type="predicted"/>
<gene>
    <name evidence="7" type="ORF">MetMK1DRAFT_00013750</name>
</gene>
<evidence type="ECO:0000256" key="4">
    <source>
        <dbReference type="ARBA" id="ARBA00023004"/>
    </source>
</evidence>
<dbReference type="SUPFAM" id="SSF46548">
    <property type="entry name" value="alpha-helical ferredoxin"/>
    <property type="match status" value="1"/>
</dbReference>
<dbReference type="STRING" id="671065.MetMK1DRAFT_00013750"/>